<evidence type="ECO:0000256" key="1">
    <source>
        <dbReference type="SAM" id="SignalP"/>
    </source>
</evidence>
<keyword evidence="3" id="KW-1185">Reference proteome</keyword>
<reference evidence="2 3" key="2">
    <citation type="journal article" date="2010" name="Nucleic Acids Res.">
        <title>BeetleBase in 2010: revisions to provide comprehensive genomic information for Tribolium castaneum.</title>
        <authorList>
            <person name="Kim H.S."/>
            <person name="Murphy T."/>
            <person name="Xia J."/>
            <person name="Caragea D."/>
            <person name="Park Y."/>
            <person name="Beeman R.W."/>
            <person name="Lorenzen M.D."/>
            <person name="Butcher S."/>
            <person name="Manak J.R."/>
            <person name="Brown S.J."/>
        </authorList>
    </citation>
    <scope>GENOME REANNOTATION</scope>
    <source>
        <strain evidence="2 3">Georgia GA2</strain>
    </source>
</reference>
<name>A0A139WM86_TRICA</name>
<accession>A0A139WM86</accession>
<sequence>MRKSLILVALFLFVLANNLHGTNSKNVDISTFRYTKEKYYELLRYIKENKLIDLDTCPQKLNFHHFSIDLCNENEWP</sequence>
<dbReference type="AlphaFoldDB" id="A0A139WM86"/>
<proteinExistence type="predicted"/>
<dbReference type="InParanoid" id="A0A139WM86"/>
<feature type="chain" id="PRO_5007300179" evidence="1">
    <location>
        <begin position="22"/>
        <end position="77"/>
    </location>
</feature>
<reference evidence="2 3" key="1">
    <citation type="journal article" date="2008" name="Nature">
        <title>The genome of the model beetle and pest Tribolium castaneum.</title>
        <authorList>
            <consortium name="Tribolium Genome Sequencing Consortium"/>
            <person name="Richards S."/>
            <person name="Gibbs R.A."/>
            <person name="Weinstock G.M."/>
            <person name="Brown S.J."/>
            <person name="Denell R."/>
            <person name="Beeman R.W."/>
            <person name="Gibbs R."/>
            <person name="Beeman R.W."/>
            <person name="Brown S.J."/>
            <person name="Bucher G."/>
            <person name="Friedrich M."/>
            <person name="Grimmelikhuijzen C.J."/>
            <person name="Klingler M."/>
            <person name="Lorenzen M."/>
            <person name="Richards S."/>
            <person name="Roth S."/>
            <person name="Schroder R."/>
            <person name="Tautz D."/>
            <person name="Zdobnov E.M."/>
            <person name="Muzny D."/>
            <person name="Gibbs R.A."/>
            <person name="Weinstock G.M."/>
            <person name="Attaway T."/>
            <person name="Bell S."/>
            <person name="Buhay C.J."/>
            <person name="Chandrabose M.N."/>
            <person name="Chavez D."/>
            <person name="Clerk-Blankenburg K.P."/>
            <person name="Cree A."/>
            <person name="Dao M."/>
            <person name="Davis C."/>
            <person name="Chacko J."/>
            <person name="Dinh H."/>
            <person name="Dugan-Rocha S."/>
            <person name="Fowler G."/>
            <person name="Garner T.T."/>
            <person name="Garnes J."/>
            <person name="Gnirke A."/>
            <person name="Hawes A."/>
            <person name="Hernandez J."/>
            <person name="Hines S."/>
            <person name="Holder M."/>
            <person name="Hume J."/>
            <person name="Jhangiani S.N."/>
            <person name="Joshi V."/>
            <person name="Khan Z.M."/>
            <person name="Jackson L."/>
            <person name="Kovar C."/>
            <person name="Kowis A."/>
            <person name="Lee S."/>
            <person name="Lewis L.R."/>
            <person name="Margolis J."/>
            <person name="Morgan M."/>
            <person name="Nazareth L.V."/>
            <person name="Nguyen N."/>
            <person name="Okwuonu G."/>
            <person name="Parker D."/>
            <person name="Richards S."/>
            <person name="Ruiz S.J."/>
            <person name="Santibanez J."/>
            <person name="Savard J."/>
            <person name="Scherer S.E."/>
            <person name="Schneider B."/>
            <person name="Sodergren E."/>
            <person name="Tautz D."/>
            <person name="Vattahil S."/>
            <person name="Villasana D."/>
            <person name="White C.S."/>
            <person name="Wright R."/>
            <person name="Park Y."/>
            <person name="Beeman R.W."/>
            <person name="Lord J."/>
            <person name="Oppert B."/>
            <person name="Lorenzen M."/>
            <person name="Brown S."/>
            <person name="Wang L."/>
            <person name="Savard J."/>
            <person name="Tautz D."/>
            <person name="Richards S."/>
            <person name="Weinstock G."/>
            <person name="Gibbs R.A."/>
            <person name="Liu Y."/>
            <person name="Worley K."/>
            <person name="Weinstock G."/>
            <person name="Elsik C.G."/>
            <person name="Reese J.T."/>
            <person name="Elhaik E."/>
            <person name="Landan G."/>
            <person name="Graur D."/>
            <person name="Arensburger P."/>
            <person name="Atkinson P."/>
            <person name="Beeman R.W."/>
            <person name="Beidler J."/>
            <person name="Brown S.J."/>
            <person name="Demuth J.P."/>
            <person name="Drury D.W."/>
            <person name="Du Y.Z."/>
            <person name="Fujiwara H."/>
            <person name="Lorenzen M."/>
            <person name="Maselli V."/>
            <person name="Osanai M."/>
            <person name="Park Y."/>
            <person name="Robertson H.M."/>
            <person name="Tu Z."/>
            <person name="Wang J.J."/>
            <person name="Wang S."/>
            <person name="Richards S."/>
            <person name="Song H."/>
            <person name="Zhang L."/>
            <person name="Sodergren E."/>
            <person name="Werner D."/>
            <person name="Stanke M."/>
            <person name="Morgenstern B."/>
            <person name="Solovyev V."/>
            <person name="Kosarev P."/>
            <person name="Brown G."/>
            <person name="Chen H.C."/>
            <person name="Ermolaeva O."/>
            <person name="Hlavina W."/>
            <person name="Kapustin Y."/>
            <person name="Kiryutin B."/>
            <person name="Kitts P."/>
            <person name="Maglott D."/>
            <person name="Pruitt K."/>
            <person name="Sapojnikov V."/>
            <person name="Souvorov A."/>
            <person name="Mackey A.J."/>
            <person name="Waterhouse R.M."/>
            <person name="Wyder S."/>
            <person name="Zdobnov E.M."/>
            <person name="Zdobnov E.M."/>
            <person name="Wyder S."/>
            <person name="Kriventseva E.V."/>
            <person name="Kadowaki T."/>
            <person name="Bork P."/>
            <person name="Aranda M."/>
            <person name="Bao R."/>
            <person name="Beermann A."/>
            <person name="Berns N."/>
            <person name="Bolognesi R."/>
            <person name="Bonneton F."/>
            <person name="Bopp D."/>
            <person name="Brown S.J."/>
            <person name="Bucher G."/>
            <person name="Butts T."/>
            <person name="Chaumot A."/>
            <person name="Denell R.E."/>
            <person name="Ferrier D.E."/>
            <person name="Friedrich M."/>
            <person name="Gordon C.M."/>
            <person name="Jindra M."/>
            <person name="Klingler M."/>
            <person name="Lan Q."/>
            <person name="Lattorff H.M."/>
            <person name="Laudet V."/>
            <person name="von Levetsow C."/>
            <person name="Liu Z."/>
            <person name="Lutz R."/>
            <person name="Lynch J.A."/>
            <person name="da Fonseca R.N."/>
            <person name="Posnien N."/>
            <person name="Reuter R."/>
            <person name="Roth S."/>
            <person name="Savard J."/>
            <person name="Schinko J.B."/>
            <person name="Schmitt C."/>
            <person name="Schoppmeier M."/>
            <person name="Schroder R."/>
            <person name="Shippy T.D."/>
            <person name="Simonnet F."/>
            <person name="Marques-Souza H."/>
            <person name="Tautz D."/>
            <person name="Tomoyasu Y."/>
            <person name="Trauner J."/>
            <person name="Van der Zee M."/>
            <person name="Vervoort M."/>
            <person name="Wittkopp N."/>
            <person name="Wimmer E.A."/>
            <person name="Yang X."/>
            <person name="Jones A.K."/>
            <person name="Sattelle D.B."/>
            <person name="Ebert P.R."/>
            <person name="Nelson D."/>
            <person name="Scott J.G."/>
            <person name="Beeman R.W."/>
            <person name="Muthukrishnan S."/>
            <person name="Kramer K.J."/>
            <person name="Arakane Y."/>
            <person name="Beeman R.W."/>
            <person name="Zhu Q."/>
            <person name="Hogenkamp D."/>
            <person name="Dixit R."/>
            <person name="Oppert B."/>
            <person name="Jiang H."/>
            <person name="Zou Z."/>
            <person name="Marshall J."/>
            <person name="Elpidina E."/>
            <person name="Vinokurov K."/>
            <person name="Oppert C."/>
            <person name="Zou Z."/>
            <person name="Evans J."/>
            <person name="Lu Z."/>
            <person name="Zhao P."/>
            <person name="Sumathipala N."/>
            <person name="Altincicek B."/>
            <person name="Vilcinskas A."/>
            <person name="Williams M."/>
            <person name="Hultmark D."/>
            <person name="Hetru C."/>
            <person name="Jiang H."/>
            <person name="Grimmelikhuijzen C.J."/>
            <person name="Hauser F."/>
            <person name="Cazzamali G."/>
            <person name="Williamson M."/>
            <person name="Park Y."/>
            <person name="Li B."/>
            <person name="Tanaka Y."/>
            <person name="Predel R."/>
            <person name="Neupert S."/>
            <person name="Schachtner J."/>
            <person name="Verleyen P."/>
            <person name="Raible F."/>
            <person name="Bork P."/>
            <person name="Friedrich M."/>
            <person name="Walden K.K."/>
            <person name="Robertson H.M."/>
            <person name="Angeli S."/>
            <person name="Foret S."/>
            <person name="Bucher G."/>
            <person name="Schuetz S."/>
            <person name="Maleszka R."/>
            <person name="Wimmer E.A."/>
            <person name="Beeman R.W."/>
            <person name="Lorenzen M."/>
            <person name="Tomoyasu Y."/>
            <person name="Miller S.C."/>
            <person name="Grossmann D."/>
            <person name="Bucher G."/>
        </authorList>
    </citation>
    <scope>NUCLEOTIDE SEQUENCE [LARGE SCALE GENOMIC DNA]</scope>
    <source>
        <strain evidence="2 3">Georgia GA2</strain>
    </source>
</reference>
<dbReference type="Proteomes" id="UP000007266">
    <property type="component" value="Linkage group 3"/>
</dbReference>
<gene>
    <name evidence="2" type="primary">AUGUSTUS-3.0.2_32301</name>
    <name evidence="2" type="ORF">TcasGA2_TC032301</name>
</gene>
<dbReference type="EMBL" id="KQ971318">
    <property type="protein sequence ID" value="KYB28961.1"/>
    <property type="molecule type" value="Genomic_DNA"/>
</dbReference>
<organism evidence="2 3">
    <name type="scientific">Tribolium castaneum</name>
    <name type="common">Red flour beetle</name>
    <dbReference type="NCBI Taxonomy" id="7070"/>
    <lineage>
        <taxon>Eukaryota</taxon>
        <taxon>Metazoa</taxon>
        <taxon>Ecdysozoa</taxon>
        <taxon>Arthropoda</taxon>
        <taxon>Hexapoda</taxon>
        <taxon>Insecta</taxon>
        <taxon>Pterygota</taxon>
        <taxon>Neoptera</taxon>
        <taxon>Endopterygota</taxon>
        <taxon>Coleoptera</taxon>
        <taxon>Polyphaga</taxon>
        <taxon>Cucujiformia</taxon>
        <taxon>Tenebrionidae</taxon>
        <taxon>Tenebrionidae incertae sedis</taxon>
        <taxon>Tribolium</taxon>
    </lineage>
</organism>
<evidence type="ECO:0000313" key="3">
    <source>
        <dbReference type="Proteomes" id="UP000007266"/>
    </source>
</evidence>
<evidence type="ECO:0000313" key="2">
    <source>
        <dbReference type="EMBL" id="KYB28961.1"/>
    </source>
</evidence>
<keyword evidence="1" id="KW-0732">Signal</keyword>
<protein>
    <submittedName>
        <fullName evidence="2">Uncharacterized protein</fullName>
    </submittedName>
</protein>
<feature type="signal peptide" evidence="1">
    <location>
        <begin position="1"/>
        <end position="21"/>
    </location>
</feature>